<feature type="transmembrane region" description="Helical" evidence="6">
    <location>
        <begin position="364"/>
        <end position="387"/>
    </location>
</feature>
<feature type="transmembrane region" description="Helical" evidence="6">
    <location>
        <begin position="427"/>
        <end position="446"/>
    </location>
</feature>
<feature type="transmembrane region" description="Helical" evidence="6">
    <location>
        <begin position="23"/>
        <end position="42"/>
    </location>
</feature>
<dbReference type="OrthoDB" id="5360131at2759"/>
<dbReference type="EMBL" id="ML220119">
    <property type="protein sequence ID" value="TGZ81456.1"/>
    <property type="molecule type" value="Genomic_DNA"/>
</dbReference>
<evidence type="ECO:0000256" key="5">
    <source>
        <dbReference type="ARBA" id="ARBA00023136"/>
    </source>
</evidence>
<keyword evidence="3 6" id="KW-0812">Transmembrane</keyword>
<keyword evidence="8" id="KW-1185">Reference proteome</keyword>
<evidence type="ECO:0000256" key="6">
    <source>
        <dbReference type="SAM" id="Phobius"/>
    </source>
</evidence>
<name>A0A4S2MXY3_9PEZI</name>
<keyword evidence="4 6" id="KW-1133">Transmembrane helix</keyword>
<feature type="transmembrane region" description="Helical" evidence="6">
    <location>
        <begin position="219"/>
        <end position="241"/>
    </location>
</feature>
<dbReference type="SUPFAM" id="SSF103473">
    <property type="entry name" value="MFS general substrate transporter"/>
    <property type="match status" value="1"/>
</dbReference>
<feature type="transmembrane region" description="Helical" evidence="6">
    <location>
        <begin position="559"/>
        <end position="579"/>
    </location>
</feature>
<dbReference type="STRING" id="341454.A0A4S2MXY3"/>
<dbReference type="InParanoid" id="A0A4S2MXY3"/>
<dbReference type="GO" id="GO:0022857">
    <property type="term" value="F:transmembrane transporter activity"/>
    <property type="evidence" value="ECO:0007669"/>
    <property type="project" value="TreeGrafter"/>
</dbReference>
<organism evidence="7 8">
    <name type="scientific">Ascodesmis nigricans</name>
    <dbReference type="NCBI Taxonomy" id="341454"/>
    <lineage>
        <taxon>Eukaryota</taxon>
        <taxon>Fungi</taxon>
        <taxon>Dikarya</taxon>
        <taxon>Ascomycota</taxon>
        <taxon>Pezizomycotina</taxon>
        <taxon>Pezizomycetes</taxon>
        <taxon>Pezizales</taxon>
        <taxon>Ascodesmidaceae</taxon>
        <taxon>Ascodesmis</taxon>
    </lineage>
</organism>
<feature type="transmembrane region" description="Helical" evidence="6">
    <location>
        <begin position="82"/>
        <end position="102"/>
    </location>
</feature>
<dbReference type="GO" id="GO:0012505">
    <property type="term" value="C:endomembrane system"/>
    <property type="evidence" value="ECO:0007669"/>
    <property type="project" value="UniProtKB-SubCell"/>
</dbReference>
<feature type="transmembrane region" description="Helical" evidence="6">
    <location>
        <begin position="180"/>
        <end position="199"/>
    </location>
</feature>
<evidence type="ECO:0000313" key="8">
    <source>
        <dbReference type="Proteomes" id="UP000298138"/>
    </source>
</evidence>
<evidence type="ECO:0000256" key="4">
    <source>
        <dbReference type="ARBA" id="ARBA00022989"/>
    </source>
</evidence>
<keyword evidence="5 6" id="KW-0472">Membrane</keyword>
<feature type="transmembrane region" description="Helical" evidence="6">
    <location>
        <begin position="114"/>
        <end position="140"/>
    </location>
</feature>
<dbReference type="PANTHER" id="PTHR23501:SF191">
    <property type="entry name" value="VACUOLAR BASIC AMINO ACID TRANSPORTER 4"/>
    <property type="match status" value="1"/>
</dbReference>
<sequence length="645" mass="72584">MSSRSLGQCGAIAKLANSHSRPLTFFLSSLQCIFGLALMVIGQLDDGSFPAGVGFQALGQCGILLIATIITMDTTTALSRGYFLWILSCSSPLWRLLAPALSSPITGLDPRHGWRWVVSVFIVLFTLLVTFINTLLFIFLHRAEEQGFFPPSHQQYQWTPSSIRDLWKNYVMFTAAYDTWGVLLLAISIICVVLGIAFTPPFQQHTSFFTLTPEQQLSMWRWGMVTVGFIGLALFVAWELLISPEFHILDLLHRLLPQKRSSPVIEKPLGTIHVLNTSADALENASATAARYASIIREKKMGRFWHNCKAVISPTLFKTNGALVYLTLGFMTAMLRTLVGQGRAQVEVFWNEHLLSPEMGKWTTLLPIVSIFTETTASLIVVAIIPFYRRLRFIIVLGFALISISTLLLIAPTAPLLTPKHETEHQFITHFLLSSGLGMVEIPLLVSTQTTLSKTRSDATIMTGLLYTVKSFAELLGTTVLENGEWVKEIEKQRVNRRMSELENVKVRAWIQKDERMGASDKFDDFITRPAPNFSDDKINFSEILHPPHPVRWDDFEPLIRFISHLMAIISLVLAITFVSNEDISKPARHSNTDPDNDGIILGIWLAPDEQEAEELVWTEDKHSDGEDWEVIKFDGYNDSEEDED</sequence>
<protein>
    <recommendedName>
        <fullName evidence="9">MFS general substrate transporter</fullName>
    </recommendedName>
</protein>
<gene>
    <name evidence="7" type="ORF">EX30DRAFT_263782</name>
</gene>
<dbReference type="GO" id="GO:0005886">
    <property type="term" value="C:plasma membrane"/>
    <property type="evidence" value="ECO:0007669"/>
    <property type="project" value="TreeGrafter"/>
</dbReference>
<dbReference type="AlphaFoldDB" id="A0A4S2MXY3"/>
<feature type="transmembrane region" description="Helical" evidence="6">
    <location>
        <begin position="48"/>
        <end position="70"/>
    </location>
</feature>
<keyword evidence="2" id="KW-0813">Transport</keyword>
<reference evidence="7 8" key="1">
    <citation type="submission" date="2019-04" db="EMBL/GenBank/DDBJ databases">
        <title>Comparative genomics and transcriptomics to analyze fruiting body development in filamentous ascomycetes.</title>
        <authorList>
            <consortium name="DOE Joint Genome Institute"/>
            <person name="Lutkenhaus R."/>
            <person name="Traeger S."/>
            <person name="Breuer J."/>
            <person name="Kuo A."/>
            <person name="Lipzen A."/>
            <person name="Pangilinan J."/>
            <person name="Dilworth D."/>
            <person name="Sandor L."/>
            <person name="Poggeler S."/>
            <person name="Barry K."/>
            <person name="Grigoriev I.V."/>
            <person name="Nowrousian M."/>
        </authorList>
    </citation>
    <scope>NUCLEOTIDE SEQUENCE [LARGE SCALE GENOMIC DNA]</scope>
    <source>
        <strain evidence="7 8">CBS 389.68</strain>
    </source>
</reference>
<dbReference type="InterPro" id="IPR036259">
    <property type="entry name" value="MFS_trans_sf"/>
</dbReference>
<comment type="subcellular location">
    <subcellularLocation>
        <location evidence="1">Endomembrane system</location>
        <topology evidence="1">Multi-pass membrane protein</topology>
    </subcellularLocation>
</comment>
<evidence type="ECO:0008006" key="9">
    <source>
        <dbReference type="Google" id="ProtNLM"/>
    </source>
</evidence>
<proteinExistence type="predicted"/>
<dbReference type="Proteomes" id="UP000298138">
    <property type="component" value="Unassembled WGS sequence"/>
</dbReference>
<evidence type="ECO:0000256" key="3">
    <source>
        <dbReference type="ARBA" id="ARBA00022692"/>
    </source>
</evidence>
<evidence type="ECO:0000256" key="2">
    <source>
        <dbReference type="ARBA" id="ARBA00022448"/>
    </source>
</evidence>
<evidence type="ECO:0000256" key="1">
    <source>
        <dbReference type="ARBA" id="ARBA00004127"/>
    </source>
</evidence>
<evidence type="ECO:0000313" key="7">
    <source>
        <dbReference type="EMBL" id="TGZ81456.1"/>
    </source>
</evidence>
<dbReference type="PANTHER" id="PTHR23501">
    <property type="entry name" value="MAJOR FACILITATOR SUPERFAMILY"/>
    <property type="match status" value="1"/>
</dbReference>
<accession>A0A4S2MXY3</accession>
<feature type="transmembrane region" description="Helical" evidence="6">
    <location>
        <begin position="394"/>
        <end position="415"/>
    </location>
</feature>